<dbReference type="SUPFAM" id="SSF88659">
    <property type="entry name" value="Sigma3 and sigma4 domains of RNA polymerase sigma factors"/>
    <property type="match status" value="1"/>
</dbReference>
<dbReference type="AlphaFoldDB" id="A0A3E4MRA8"/>
<accession>A0A3E4MRA8</accession>
<proteinExistence type="predicted"/>
<evidence type="ECO:0000313" key="2">
    <source>
        <dbReference type="EMBL" id="RGK52215.1"/>
    </source>
</evidence>
<dbReference type="InterPro" id="IPR013324">
    <property type="entry name" value="RNA_pol_sigma_r3/r4-like"/>
</dbReference>
<dbReference type="InterPro" id="IPR014284">
    <property type="entry name" value="RNA_pol_sigma-70_dom"/>
</dbReference>
<gene>
    <name evidence="2" type="ORF">DXD04_14060</name>
</gene>
<feature type="domain" description="RNA polymerase sigma-70 region 2" evidence="1">
    <location>
        <begin position="34"/>
        <end position="93"/>
    </location>
</feature>
<dbReference type="InterPro" id="IPR013325">
    <property type="entry name" value="RNA_pol_sigma_r2"/>
</dbReference>
<dbReference type="EMBL" id="QSQT01000033">
    <property type="protein sequence ID" value="RGK52215.1"/>
    <property type="molecule type" value="Genomic_DNA"/>
</dbReference>
<evidence type="ECO:0000313" key="3">
    <source>
        <dbReference type="Proteomes" id="UP000260862"/>
    </source>
</evidence>
<dbReference type="Gene3D" id="1.10.1740.10">
    <property type="match status" value="1"/>
</dbReference>
<evidence type="ECO:0000259" key="1">
    <source>
        <dbReference type="Pfam" id="PF04542"/>
    </source>
</evidence>
<dbReference type="RefSeq" id="WP_117673839.1">
    <property type="nucleotide sequence ID" value="NZ_CABOGR010000033.1"/>
</dbReference>
<dbReference type="GO" id="GO:0003700">
    <property type="term" value="F:DNA-binding transcription factor activity"/>
    <property type="evidence" value="ECO:0007669"/>
    <property type="project" value="InterPro"/>
</dbReference>
<dbReference type="GO" id="GO:0006352">
    <property type="term" value="P:DNA-templated transcription initiation"/>
    <property type="evidence" value="ECO:0007669"/>
    <property type="project" value="InterPro"/>
</dbReference>
<dbReference type="Proteomes" id="UP000260862">
    <property type="component" value="Unassembled WGS sequence"/>
</dbReference>
<dbReference type="NCBIfam" id="TIGR02937">
    <property type="entry name" value="sigma70-ECF"/>
    <property type="match status" value="1"/>
</dbReference>
<sequence length="200" mass="24036">MEKLYPSNKVRFRHLYDKTDKEEQILFYRCSLMVETYIKIHVRNQEDVYNLRQEVLLKVVEGLDKSYHERVRFFQWAMTITINMVNDYYRRKKNAPTMVALDNEAVVAHTAGYPSLKIKLLLKFERVYLIIREIILFELSLFERELIIDLFFKGLSFREAGEKRGISKSTCFKLYKKIIAKIRDLLKERGIDFTFLDEDL</sequence>
<comment type="caution">
    <text evidence="2">The sequence shown here is derived from an EMBL/GenBank/DDBJ whole genome shotgun (WGS) entry which is preliminary data.</text>
</comment>
<reference evidence="2 3" key="1">
    <citation type="submission" date="2018-08" db="EMBL/GenBank/DDBJ databases">
        <title>A genome reference for cultivated species of the human gut microbiota.</title>
        <authorList>
            <person name="Zou Y."/>
            <person name="Xue W."/>
            <person name="Luo G."/>
        </authorList>
    </citation>
    <scope>NUCLEOTIDE SEQUENCE [LARGE SCALE GENOMIC DNA]</scope>
    <source>
        <strain evidence="2 3">TF10-3AC</strain>
    </source>
</reference>
<dbReference type="SUPFAM" id="SSF88946">
    <property type="entry name" value="Sigma2 domain of RNA polymerase sigma factors"/>
    <property type="match status" value="1"/>
</dbReference>
<protein>
    <submittedName>
        <fullName evidence="2">Sigma-70 family RNA polymerase sigma factor</fullName>
    </submittedName>
</protein>
<dbReference type="InterPro" id="IPR007627">
    <property type="entry name" value="RNA_pol_sigma70_r2"/>
</dbReference>
<dbReference type="Pfam" id="PF04542">
    <property type="entry name" value="Sigma70_r2"/>
    <property type="match status" value="1"/>
</dbReference>
<name>A0A3E4MRA8_9BACT</name>
<organism evidence="2 3">
    <name type="scientific">Phocaeicola plebeius</name>
    <dbReference type="NCBI Taxonomy" id="310297"/>
    <lineage>
        <taxon>Bacteria</taxon>
        <taxon>Pseudomonadati</taxon>
        <taxon>Bacteroidota</taxon>
        <taxon>Bacteroidia</taxon>
        <taxon>Bacteroidales</taxon>
        <taxon>Bacteroidaceae</taxon>
        <taxon>Phocaeicola</taxon>
    </lineage>
</organism>
<keyword evidence="3" id="KW-1185">Reference proteome</keyword>